<reference evidence="8" key="9">
    <citation type="submission" date="2020-05" db="EMBL/GenBank/DDBJ databases">
        <title>Complete genome sequence of Bradyrhizobium diazoefficiens XF9 isolated from soybean nodule.</title>
        <authorList>
            <person name="Noda R."/>
            <person name="Kakizaki K."/>
            <person name="Minamisawa K."/>
        </authorList>
    </citation>
    <scope>NUCLEOTIDE SEQUENCE</scope>
    <source>
        <strain evidence="8">XF9</strain>
    </source>
</reference>
<evidence type="ECO:0000313" key="5">
    <source>
        <dbReference type="EMBL" id="BCE58323.1"/>
    </source>
</evidence>
<reference evidence="5" key="6">
    <citation type="submission" date="2020-05" db="EMBL/GenBank/DDBJ databases">
        <title>Complete genome sequence of Bradyrhizobium diazoefficiens XF5 isolated from soybean nodule.</title>
        <authorList>
            <person name="Noda R."/>
            <person name="Kakizaki K."/>
            <person name="Minamisawa K."/>
        </authorList>
    </citation>
    <scope>NUCLEOTIDE SEQUENCE</scope>
    <source>
        <strain evidence="5">XF5</strain>
    </source>
</reference>
<reference evidence="1" key="1">
    <citation type="submission" date="2020-05" db="EMBL/GenBank/DDBJ databases">
        <title>Complete genome sequence of Bradyrhizobium diazoefficiens XF1 isolated from soybean nodule.</title>
        <authorList>
            <person name="Noda R."/>
            <person name="Kakizaki K."/>
            <person name="Minamisawa K."/>
        </authorList>
    </citation>
    <scope>NUCLEOTIDE SEQUENCE</scope>
    <source>
        <strain evidence="1">XF1</strain>
    </source>
</reference>
<dbReference type="EMBL" id="AP023098">
    <property type="protein sequence ID" value="BCE83368.1"/>
    <property type="molecule type" value="Genomic_DNA"/>
</dbReference>
<reference evidence="9" key="2">
    <citation type="submission" date="2020-05" db="EMBL/GenBank/DDBJ databases">
        <title>Complete genome sequence of Bradyrhizobium diazoefficiens XF10 isolated from soybean nodule.</title>
        <authorList>
            <person name="Noda R."/>
            <person name="Kakizaki K."/>
            <person name="Minamisawa K."/>
        </authorList>
    </citation>
    <scope>NUCLEOTIDE SEQUENCE</scope>
    <source>
        <strain evidence="9">XF10</strain>
    </source>
</reference>
<evidence type="ECO:0000313" key="6">
    <source>
        <dbReference type="EMBL" id="BCE67000.1"/>
    </source>
</evidence>
<evidence type="ECO:0000313" key="9">
    <source>
        <dbReference type="EMBL" id="BCE93048.1"/>
    </source>
</evidence>
<dbReference type="EMBL" id="AP023093">
    <property type="protein sequence ID" value="BCE40772.1"/>
    <property type="molecule type" value="Genomic_DNA"/>
</dbReference>
<name>A0A809ZD46_9BRAD</name>
<proteinExistence type="predicted"/>
<evidence type="ECO:0000313" key="3">
    <source>
        <dbReference type="EMBL" id="BCE40772.1"/>
    </source>
</evidence>
<evidence type="ECO:0000313" key="7">
    <source>
        <dbReference type="EMBL" id="BCE75608.1"/>
    </source>
</evidence>
<gene>
    <name evidence="9" type="ORF">XF10B_58460</name>
    <name evidence="1" type="ORF">XF1B_59550</name>
    <name evidence="2" type="ORF">XF2B_57560</name>
    <name evidence="3" type="ORF">XF3B_58030</name>
    <name evidence="4" type="ORF">XF4B_58860</name>
    <name evidence="5" type="ORF">XF5B_58350</name>
    <name evidence="6" type="ORF">XF6B_57990</name>
    <name evidence="7" type="ORF">XF8B_57190</name>
    <name evidence="8" type="ORF">XF9B_47890</name>
</gene>
<organism evidence="4">
    <name type="scientific">Bradyrhizobium diazoefficiens</name>
    <dbReference type="NCBI Taxonomy" id="1355477"/>
    <lineage>
        <taxon>Bacteria</taxon>
        <taxon>Pseudomonadati</taxon>
        <taxon>Pseudomonadota</taxon>
        <taxon>Alphaproteobacteria</taxon>
        <taxon>Hyphomicrobiales</taxon>
        <taxon>Nitrobacteraceae</taxon>
        <taxon>Bradyrhizobium</taxon>
    </lineage>
</organism>
<dbReference type="EMBL" id="AP023094">
    <property type="protein sequence ID" value="BCE49537.1"/>
    <property type="molecule type" value="Genomic_DNA"/>
</dbReference>
<protein>
    <submittedName>
        <fullName evidence="4">Uncharacterized protein</fullName>
    </submittedName>
</protein>
<sequence>MANADFARKPSNAAGGVNGSLKAIITHVDLPSKSRVLILLLLQSARRSVIPAQRRVNRIT</sequence>
<dbReference type="EMBL" id="AP023095">
    <property type="protein sequence ID" value="BCE58323.1"/>
    <property type="molecule type" value="Genomic_DNA"/>
</dbReference>
<reference evidence="2" key="3">
    <citation type="submission" date="2020-05" db="EMBL/GenBank/DDBJ databases">
        <title>Complete genome sequence of Bradyrhizobium diazoefficiens XF2 isolated from soybean nodule.</title>
        <authorList>
            <person name="Noda R."/>
            <person name="Kakizaki K."/>
            <person name="Minamisawa K."/>
        </authorList>
    </citation>
    <scope>NUCLEOTIDE SEQUENCE</scope>
    <source>
        <strain evidence="2">XF2</strain>
    </source>
</reference>
<dbReference type="EMBL" id="AP023097">
    <property type="protein sequence ID" value="BCE75608.1"/>
    <property type="molecule type" value="Genomic_DNA"/>
</dbReference>
<evidence type="ECO:0000313" key="1">
    <source>
        <dbReference type="EMBL" id="BCE23274.1"/>
    </source>
</evidence>
<reference evidence="3" key="4">
    <citation type="submission" date="2020-05" db="EMBL/GenBank/DDBJ databases">
        <title>Complete genome sequence of Bradyrhizobium diazoefficiens XF3 isolated from soybean nodule.</title>
        <authorList>
            <person name="Noda R."/>
            <person name="Kakizaki K."/>
            <person name="Minamisawa K."/>
        </authorList>
    </citation>
    <scope>NUCLEOTIDE SEQUENCE</scope>
    <source>
        <strain evidence="3">XF3</strain>
    </source>
</reference>
<reference evidence="7" key="8">
    <citation type="submission" date="2020-05" db="EMBL/GenBank/DDBJ databases">
        <title>Complete genome sequence of Bradyrhizobium diazoefficiens XF8 isolated from soybean nodule.</title>
        <authorList>
            <person name="Noda R."/>
            <person name="Kakizaki K."/>
            <person name="Minamisawa K."/>
        </authorList>
    </citation>
    <scope>NUCLEOTIDE SEQUENCE</scope>
    <source>
        <strain evidence="7">XF8</strain>
    </source>
</reference>
<accession>A0A809ZD46</accession>
<dbReference type="EMBL" id="AP023091">
    <property type="protein sequence ID" value="BCE23274.1"/>
    <property type="molecule type" value="Genomic_DNA"/>
</dbReference>
<evidence type="ECO:0000313" key="2">
    <source>
        <dbReference type="EMBL" id="BCE31987.1"/>
    </source>
</evidence>
<reference evidence="6" key="7">
    <citation type="submission" date="2020-05" db="EMBL/GenBank/DDBJ databases">
        <title>Complete genome sequence of Bradyrhizobium diazoefficiens XF6 isolated from soybean nodule.</title>
        <authorList>
            <person name="Noda R."/>
            <person name="Kakizaki K."/>
            <person name="Minamisawa K."/>
        </authorList>
    </citation>
    <scope>NUCLEOTIDE SEQUENCE</scope>
    <source>
        <strain evidence="6">XF6</strain>
    </source>
</reference>
<dbReference type="EMBL" id="AP023099">
    <property type="protein sequence ID" value="BCE93048.1"/>
    <property type="molecule type" value="Genomic_DNA"/>
</dbReference>
<dbReference type="EMBL" id="AP023096">
    <property type="protein sequence ID" value="BCE67000.1"/>
    <property type="molecule type" value="Genomic_DNA"/>
</dbReference>
<reference evidence="4" key="5">
    <citation type="submission" date="2020-05" db="EMBL/GenBank/DDBJ databases">
        <title>Complete genome sequence of Bradyrhizobium diazoefficiens XF4 isolated from soybean nodule.</title>
        <authorList>
            <person name="Noda R."/>
            <person name="Kakizaki K."/>
            <person name="Minamisawa K."/>
        </authorList>
    </citation>
    <scope>NUCLEOTIDE SEQUENCE</scope>
    <source>
        <strain evidence="4">XF4</strain>
    </source>
</reference>
<evidence type="ECO:0000313" key="8">
    <source>
        <dbReference type="EMBL" id="BCE83368.1"/>
    </source>
</evidence>
<evidence type="ECO:0000313" key="4">
    <source>
        <dbReference type="EMBL" id="BCE49537.1"/>
    </source>
</evidence>
<dbReference type="EMBL" id="AP023092">
    <property type="protein sequence ID" value="BCE31987.1"/>
    <property type="molecule type" value="Genomic_DNA"/>
</dbReference>
<dbReference type="AlphaFoldDB" id="A0A809ZD46"/>